<proteinExistence type="inferred from homology"/>
<sequence>MLEPMLFSRQDWGADETWRNGRPAYNHMMQQVHIHHTANANDYSSDQVPTLIRGIYRYHTHYLGWSDIAYNFLVDRFGGVWEGRAGGPERLVRGAHTRGFNSSSTGIAVIGNFDEVRPARSVLRSVAQIAAWKVHENGGWPRGRVRVRSEGSDLYDANDLVVLRVIDGHRDTNQTACPGRHLYDALPVIRRRAGKLIRAAEASAQPVQILSPATITGTASVGSQLLLQPGAYDPPDVTLAIAWLRNGMEILGATQAAYVAAPEDFGTHLAARVIATYDGRGQANQIAPAVGPVTAVPSAKVRAAGGPGRARIKVTVQAPAGVSVSPSGDVEVSLGGRRRSVQLVDGRASARFKGLRPGRRRVSVRYLGADGLTSVEAGGVVRIG</sequence>
<dbReference type="InterPro" id="IPR036505">
    <property type="entry name" value="Amidase/PGRP_sf"/>
</dbReference>
<evidence type="ECO:0000259" key="2">
    <source>
        <dbReference type="SMART" id="SM00644"/>
    </source>
</evidence>
<dbReference type="PANTHER" id="PTHR11022:SF41">
    <property type="entry name" value="PEPTIDOGLYCAN-RECOGNITION PROTEIN LC-RELATED"/>
    <property type="match status" value="1"/>
</dbReference>
<name>A0ABQ3HRC8_9ACTN</name>
<dbReference type="SMART" id="SM00701">
    <property type="entry name" value="PGRP"/>
    <property type="match status" value="1"/>
</dbReference>
<comment type="caution">
    <text evidence="4">The sequence shown here is derived from an EMBL/GenBank/DDBJ whole genome shotgun (WGS) entry which is preliminary data.</text>
</comment>
<accession>A0ABQ3HRC8</accession>
<evidence type="ECO:0000313" key="4">
    <source>
        <dbReference type="EMBL" id="GHE19473.1"/>
    </source>
</evidence>
<dbReference type="CDD" id="cd06583">
    <property type="entry name" value="PGRP"/>
    <property type="match status" value="1"/>
</dbReference>
<protein>
    <recommendedName>
        <fullName evidence="6">N-acetylmuramoyl-L-alanine amidase</fullName>
    </recommendedName>
</protein>
<dbReference type="EMBL" id="BNAD01000027">
    <property type="protein sequence ID" value="GHE19473.1"/>
    <property type="molecule type" value="Genomic_DNA"/>
</dbReference>
<evidence type="ECO:0000259" key="3">
    <source>
        <dbReference type="SMART" id="SM00701"/>
    </source>
</evidence>
<dbReference type="PANTHER" id="PTHR11022">
    <property type="entry name" value="PEPTIDOGLYCAN RECOGNITION PROTEIN"/>
    <property type="match status" value="1"/>
</dbReference>
<dbReference type="SMART" id="SM00644">
    <property type="entry name" value="Ami_2"/>
    <property type="match status" value="1"/>
</dbReference>
<dbReference type="Gene3D" id="3.40.80.10">
    <property type="entry name" value="Peptidoglycan recognition protein-like"/>
    <property type="match status" value="1"/>
</dbReference>
<dbReference type="InterPro" id="IPR015510">
    <property type="entry name" value="PGRP"/>
</dbReference>
<evidence type="ECO:0000256" key="1">
    <source>
        <dbReference type="ARBA" id="ARBA00007553"/>
    </source>
</evidence>
<evidence type="ECO:0000313" key="5">
    <source>
        <dbReference type="Proteomes" id="UP000597341"/>
    </source>
</evidence>
<dbReference type="InterPro" id="IPR006619">
    <property type="entry name" value="PGRP_domain_met/bac"/>
</dbReference>
<feature type="domain" description="N-acetylmuramoyl-L-alanine amidase" evidence="2">
    <location>
        <begin position="17"/>
        <end position="179"/>
    </location>
</feature>
<feature type="domain" description="Peptidoglycan recognition protein family" evidence="3">
    <location>
        <begin position="4"/>
        <end position="152"/>
    </location>
</feature>
<evidence type="ECO:0008006" key="6">
    <source>
        <dbReference type="Google" id="ProtNLM"/>
    </source>
</evidence>
<organism evidence="4 5">
    <name type="scientific">Nocardioides flavus</name>
    <name type="common">ex Wang et al. 2016</name>
    <dbReference type="NCBI Taxonomy" id="2058780"/>
    <lineage>
        <taxon>Bacteria</taxon>
        <taxon>Bacillati</taxon>
        <taxon>Actinomycetota</taxon>
        <taxon>Actinomycetes</taxon>
        <taxon>Propionibacteriales</taxon>
        <taxon>Nocardioidaceae</taxon>
        <taxon>Nocardioides</taxon>
    </lineage>
</organism>
<comment type="similarity">
    <text evidence="1">Belongs to the N-acetylmuramoyl-L-alanine amidase 2 family.</text>
</comment>
<dbReference type="Proteomes" id="UP000597341">
    <property type="component" value="Unassembled WGS sequence"/>
</dbReference>
<gene>
    <name evidence="4" type="ORF">GCM10011376_40830</name>
</gene>
<keyword evidence="5" id="KW-1185">Reference proteome</keyword>
<dbReference type="Pfam" id="PF01510">
    <property type="entry name" value="Amidase_2"/>
    <property type="match status" value="1"/>
</dbReference>
<reference evidence="5" key="1">
    <citation type="journal article" date="2019" name="Int. J. Syst. Evol. Microbiol.">
        <title>The Global Catalogue of Microorganisms (GCM) 10K type strain sequencing project: providing services to taxonomists for standard genome sequencing and annotation.</title>
        <authorList>
            <consortium name="The Broad Institute Genomics Platform"/>
            <consortium name="The Broad Institute Genome Sequencing Center for Infectious Disease"/>
            <person name="Wu L."/>
            <person name="Ma J."/>
        </authorList>
    </citation>
    <scope>NUCLEOTIDE SEQUENCE [LARGE SCALE GENOMIC DNA]</scope>
    <source>
        <strain evidence="5">CGMCC 1.12791</strain>
    </source>
</reference>
<dbReference type="Gene3D" id="2.60.40.2700">
    <property type="match status" value="1"/>
</dbReference>
<dbReference type="SUPFAM" id="SSF55846">
    <property type="entry name" value="N-acetylmuramoyl-L-alanine amidase-like"/>
    <property type="match status" value="1"/>
</dbReference>
<dbReference type="InterPro" id="IPR002502">
    <property type="entry name" value="Amidase_domain"/>
</dbReference>